<sequence length="231" mass="24327">MATTTATSSSTSVLDKINNSRNQLASSEETFLKLLTTQMKNQDPLSPMDSNEFTGQIVQMTGVEQQLVTNDLLAALVGMNDGGLTNALNMMDKLATAETTKATIKNGKADWSYTQAQAGTSVKIEVLDKYGETIATKYPDDMSKGDHTFSWDGKADNGTAQAEGGEYTLKITAINADGANITTSSKGRIEGIVTAVTNESGQNMVTINGVKVPISSVIGVTNPPATTTTTS</sequence>
<dbReference type="InterPro" id="IPR005648">
    <property type="entry name" value="FlgD"/>
</dbReference>
<dbReference type="RefSeq" id="WP_198575930.1">
    <property type="nucleotide sequence ID" value="NZ_JADWOX010000005.1"/>
</dbReference>
<proteinExistence type="inferred from homology"/>
<dbReference type="Gene3D" id="2.60.40.4070">
    <property type="match status" value="1"/>
</dbReference>
<protein>
    <recommendedName>
        <fullName evidence="2 5">Basal-body rod modification protein FlgD</fullName>
    </recommendedName>
</protein>
<keyword evidence="7" id="KW-0282">Flagellum</keyword>
<evidence type="ECO:0000256" key="2">
    <source>
        <dbReference type="ARBA" id="ARBA00016013"/>
    </source>
</evidence>
<dbReference type="InterPro" id="IPR025965">
    <property type="entry name" value="FlgD/Vpr_Ig-like"/>
</dbReference>
<dbReference type="Gene3D" id="2.30.30.910">
    <property type="match status" value="1"/>
</dbReference>
<feature type="domain" description="FlgD/Vpr Ig-like" evidence="6">
    <location>
        <begin position="107"/>
        <end position="176"/>
    </location>
</feature>
<accession>A0ABS0SWL9</accession>
<keyword evidence="3 5" id="KW-1005">Bacterial flagellum biogenesis</keyword>
<reference evidence="7 8" key="1">
    <citation type="submission" date="2020-11" db="EMBL/GenBank/DDBJ databases">
        <title>genome sequence of strain KACC 18849.</title>
        <authorList>
            <person name="Gao J."/>
            <person name="Zhang X."/>
        </authorList>
    </citation>
    <scope>NUCLEOTIDE SEQUENCE [LARGE SCALE GENOMIC DNA]</scope>
    <source>
        <strain evidence="7 8">KACC 18849</strain>
    </source>
</reference>
<comment type="caution">
    <text evidence="7">The sequence shown here is derived from an EMBL/GenBank/DDBJ whole genome shotgun (WGS) entry which is preliminary data.</text>
</comment>
<evidence type="ECO:0000256" key="1">
    <source>
        <dbReference type="ARBA" id="ARBA00010577"/>
    </source>
</evidence>
<evidence type="ECO:0000313" key="7">
    <source>
        <dbReference type="EMBL" id="MBI1684020.1"/>
    </source>
</evidence>
<dbReference type="Pfam" id="PF13860">
    <property type="entry name" value="FlgD_ig"/>
    <property type="match status" value="1"/>
</dbReference>
<evidence type="ECO:0000256" key="4">
    <source>
        <dbReference type="ARBA" id="ARBA00024746"/>
    </source>
</evidence>
<evidence type="ECO:0000256" key="5">
    <source>
        <dbReference type="RuleBase" id="RU362076"/>
    </source>
</evidence>
<dbReference type="EMBL" id="JADWOX010000005">
    <property type="protein sequence ID" value="MBI1684020.1"/>
    <property type="molecule type" value="Genomic_DNA"/>
</dbReference>
<evidence type="ECO:0000256" key="3">
    <source>
        <dbReference type="ARBA" id="ARBA00022795"/>
    </source>
</evidence>
<name>A0ABS0SWL9_9CAUL</name>
<gene>
    <name evidence="7" type="ORF">I4Q42_10095</name>
</gene>
<organism evidence="7 8">
    <name type="scientific">Caulobacter hibisci</name>
    <dbReference type="NCBI Taxonomy" id="2035993"/>
    <lineage>
        <taxon>Bacteria</taxon>
        <taxon>Pseudomonadati</taxon>
        <taxon>Pseudomonadota</taxon>
        <taxon>Alphaproteobacteria</taxon>
        <taxon>Caulobacterales</taxon>
        <taxon>Caulobacteraceae</taxon>
        <taxon>Caulobacter</taxon>
    </lineage>
</organism>
<keyword evidence="8" id="KW-1185">Reference proteome</keyword>
<dbReference type="Proteomes" id="UP000639859">
    <property type="component" value="Unassembled WGS sequence"/>
</dbReference>
<dbReference type="Pfam" id="PF03963">
    <property type="entry name" value="FlgD"/>
    <property type="match status" value="1"/>
</dbReference>
<comment type="function">
    <text evidence="4 5">Required for flagellar hook formation. May act as a scaffolding protein.</text>
</comment>
<evidence type="ECO:0000313" key="8">
    <source>
        <dbReference type="Proteomes" id="UP000639859"/>
    </source>
</evidence>
<keyword evidence="7" id="KW-0969">Cilium</keyword>
<keyword evidence="7" id="KW-0966">Cell projection</keyword>
<evidence type="ECO:0000259" key="6">
    <source>
        <dbReference type="Pfam" id="PF13860"/>
    </source>
</evidence>
<comment type="similarity">
    <text evidence="1 5">Belongs to the FlgD family.</text>
</comment>